<sequence length="185" mass="21607">MCRYGMTTYKPHYACFNCCKTFKRRLLADIERGSHQHHEVAIAKCPQCGQLMADMGLDFESPKRNDTKAWQHIRNLYTAGITFHSCGCSGPGYIPKDHEALLAYLEQVKNRYIDHWHFWLHRVEPANDSERQKDWNKNMQYLYSVPQNLKAGTGKKRKIDPDKAIDYWAGKIKDVEGRIKELSEN</sequence>
<keyword evidence="2" id="KW-1185">Reference proteome</keyword>
<evidence type="ECO:0000313" key="1">
    <source>
        <dbReference type="EMBL" id="MTI24184.1"/>
    </source>
</evidence>
<name>A0ABW9RLG1_9BACT</name>
<gene>
    <name evidence="1" type="ORF">E1163_04415</name>
</gene>
<accession>A0ABW9RLG1</accession>
<dbReference type="EMBL" id="SMLW01000378">
    <property type="protein sequence ID" value="MTI24184.1"/>
    <property type="molecule type" value="Genomic_DNA"/>
</dbReference>
<protein>
    <submittedName>
        <fullName evidence="1">Uncharacterized protein</fullName>
    </submittedName>
</protein>
<evidence type="ECO:0000313" key="2">
    <source>
        <dbReference type="Proteomes" id="UP000798808"/>
    </source>
</evidence>
<reference evidence="1 2" key="1">
    <citation type="submission" date="2019-02" db="EMBL/GenBank/DDBJ databases">
        <authorList>
            <person name="Goldberg S.R."/>
            <person name="Haltli B.A."/>
            <person name="Correa H."/>
            <person name="Russell K.G."/>
        </authorList>
    </citation>
    <scope>NUCLEOTIDE SEQUENCE [LARGE SCALE GENOMIC DNA]</scope>
    <source>
        <strain evidence="1 2">JCM 16186</strain>
    </source>
</reference>
<proteinExistence type="predicted"/>
<dbReference type="Proteomes" id="UP000798808">
    <property type="component" value="Unassembled WGS sequence"/>
</dbReference>
<comment type="caution">
    <text evidence="1">The sequence shown here is derived from an EMBL/GenBank/DDBJ whole genome shotgun (WGS) entry which is preliminary data.</text>
</comment>
<organism evidence="1 2">
    <name type="scientific">Fulvivirga kasyanovii</name>
    <dbReference type="NCBI Taxonomy" id="396812"/>
    <lineage>
        <taxon>Bacteria</taxon>
        <taxon>Pseudomonadati</taxon>
        <taxon>Bacteroidota</taxon>
        <taxon>Cytophagia</taxon>
        <taxon>Cytophagales</taxon>
        <taxon>Fulvivirgaceae</taxon>
        <taxon>Fulvivirga</taxon>
    </lineage>
</organism>